<protein>
    <submittedName>
        <fullName evidence="1">Uncharacterized protein</fullName>
    </submittedName>
</protein>
<dbReference type="AlphaFoldDB" id="A0A1V1NZN3"/>
<gene>
    <name evidence="1" type="ORF">OMM_04832</name>
</gene>
<accession>A0A1V1NZN3</accession>
<proteinExistence type="predicted"/>
<comment type="caution">
    <text evidence="1">The sequence shown here is derived from an EMBL/GenBank/DDBJ whole genome shotgun (WGS) entry which is preliminary data.</text>
</comment>
<reference evidence="2" key="1">
    <citation type="submission" date="2012-11" db="EMBL/GenBank/DDBJ databases">
        <authorList>
            <person name="Lucero-Rivera Y.E."/>
            <person name="Tovar-Ramirez D."/>
        </authorList>
    </citation>
    <scope>NUCLEOTIDE SEQUENCE [LARGE SCALE GENOMIC DNA]</scope>
    <source>
        <strain evidence="2">Araruama</strain>
    </source>
</reference>
<name>A0A1V1NZN3_9BACT</name>
<evidence type="ECO:0000313" key="1">
    <source>
        <dbReference type="EMBL" id="ETR67998.1"/>
    </source>
</evidence>
<sequence>MKETIDVSGLALGLHRLYIRAKDETGTWSVVQSKPLFITQRNEFCNSQLNIPNVKKIEYFFDGQTGFGLGNTFSFISNAEISLTKTIKVSDLDQGLHRLYIRVQDETDTWGIVQSIPIFITQQLLHNSEQLINAKITEMEYFFDHATALSKGNHLSFASDNLLSLNKKIDISKLSPGLHRLYIRAKNNFDQWGIVQSKPIYIKAIDDTLIDITEIEYFFNTDPGYGYGQSIFFTSDNYVHIETNLPVDHLSEGIQCIYVRAKDRNDMWSPIKYSNFTISNGPNISFIPDQTVIETSESHSIHFTVHSGLINVKRPS</sequence>
<dbReference type="EMBL" id="ATBP01001124">
    <property type="protein sequence ID" value="ETR67998.1"/>
    <property type="molecule type" value="Genomic_DNA"/>
</dbReference>
<organism evidence="1 2">
    <name type="scientific">Candidatus Magnetoglobus multicellularis str. Araruama</name>
    <dbReference type="NCBI Taxonomy" id="890399"/>
    <lineage>
        <taxon>Bacteria</taxon>
        <taxon>Pseudomonadati</taxon>
        <taxon>Thermodesulfobacteriota</taxon>
        <taxon>Desulfobacteria</taxon>
        <taxon>Desulfobacterales</taxon>
        <taxon>Desulfobacteraceae</taxon>
        <taxon>Candidatus Magnetoglobus</taxon>
    </lineage>
</organism>
<evidence type="ECO:0000313" key="2">
    <source>
        <dbReference type="Proteomes" id="UP000189670"/>
    </source>
</evidence>
<dbReference type="Proteomes" id="UP000189670">
    <property type="component" value="Unassembled WGS sequence"/>
</dbReference>